<dbReference type="OrthoDB" id="3793045at2759"/>
<feature type="compositionally biased region" description="Low complexity" evidence="1">
    <location>
        <begin position="563"/>
        <end position="572"/>
    </location>
</feature>
<evidence type="ECO:0000313" key="4">
    <source>
        <dbReference type="EMBL" id="KAH7119703.1"/>
    </source>
</evidence>
<dbReference type="Proteomes" id="UP000700596">
    <property type="component" value="Unassembled WGS sequence"/>
</dbReference>
<dbReference type="PANTHER" id="PTHR10622">
    <property type="entry name" value="HET DOMAIN-CONTAINING PROTEIN"/>
    <property type="match status" value="1"/>
</dbReference>
<dbReference type="EMBL" id="JAGMWT010000011">
    <property type="protein sequence ID" value="KAH7119703.1"/>
    <property type="molecule type" value="Genomic_DNA"/>
</dbReference>
<comment type="caution">
    <text evidence="4">The sequence shown here is derived from an EMBL/GenBank/DDBJ whole genome shotgun (WGS) entry which is preliminary data.</text>
</comment>
<sequence>MVSGLARNKKGFKKLQGCCKKAAADGFLYCWVDTCCIDKTSSVELSEAINSMYRYYKQSVICYVYLADYEISSTRASVDHQKFAKCRWWKRGWTLQELIAPVNVEFYSASWVELGTKRSMEKNISHITGVNTTVLTGSEPFYFTVAVRMTWAAGRETSRVEDQAYCLMGIFGVNMPLLYGEGHRAFVRLQEEIMRINEDYTIFAWTAGPSYQGLLATSPDLFQRSLDSTTIHNGISGKKYQLRTERLAQSCYALFHPPEQHEPPSFTSRGIRVTLPFCSNTIGSYACITLLKNLDTEPRLFCLRLWCIDMDLGQFVRTSDNLSIFPKLEAPRFEYRTIYVRQPPSNEIPRSLSSMTKRILMLPVLLFMKMDLLPSQNLIPSSAWIDLENLMGISTKRLNTATKEKALSFMHDNGYSSCWVAESPIHPPAVEYSSKIHFKDSLDLGGNFCVILFLTAREARCQVLDLHQNVYRSHWSTENDLEPVSDRASLYTRQVGWTLDRHLPDIETIVNVRPLASTANGMSQFMLSISQRYVEQSPNMEELFASIEAKQSSTSDFSEDETNTTTEWNDSSLKQVRVNQSV</sequence>
<dbReference type="InterPro" id="IPR010730">
    <property type="entry name" value="HET"/>
</dbReference>
<dbReference type="InterPro" id="IPR058525">
    <property type="entry name" value="DUF8212"/>
</dbReference>
<organism evidence="4 5">
    <name type="scientific">Dendryphion nanum</name>
    <dbReference type="NCBI Taxonomy" id="256645"/>
    <lineage>
        <taxon>Eukaryota</taxon>
        <taxon>Fungi</taxon>
        <taxon>Dikarya</taxon>
        <taxon>Ascomycota</taxon>
        <taxon>Pezizomycotina</taxon>
        <taxon>Dothideomycetes</taxon>
        <taxon>Pleosporomycetidae</taxon>
        <taxon>Pleosporales</taxon>
        <taxon>Torulaceae</taxon>
        <taxon>Dendryphion</taxon>
    </lineage>
</organism>
<feature type="domain" description="DUF8212" evidence="3">
    <location>
        <begin position="184"/>
        <end position="214"/>
    </location>
</feature>
<keyword evidence="5" id="KW-1185">Reference proteome</keyword>
<evidence type="ECO:0000259" key="3">
    <source>
        <dbReference type="Pfam" id="PF26640"/>
    </source>
</evidence>
<protein>
    <recommendedName>
        <fullName evidence="6">Heterokaryon incompatibility domain-containing protein</fullName>
    </recommendedName>
</protein>
<evidence type="ECO:0000256" key="1">
    <source>
        <dbReference type="SAM" id="MobiDB-lite"/>
    </source>
</evidence>
<dbReference type="Pfam" id="PF26640">
    <property type="entry name" value="DUF8212"/>
    <property type="match status" value="1"/>
</dbReference>
<proteinExistence type="predicted"/>
<evidence type="ECO:0000259" key="2">
    <source>
        <dbReference type="Pfam" id="PF06985"/>
    </source>
</evidence>
<feature type="domain" description="Heterokaryon incompatibility" evidence="2">
    <location>
        <begin position="16"/>
        <end position="73"/>
    </location>
</feature>
<evidence type="ECO:0000313" key="5">
    <source>
        <dbReference type="Proteomes" id="UP000700596"/>
    </source>
</evidence>
<accession>A0A9P9IF99</accession>
<dbReference type="AlphaFoldDB" id="A0A9P9IF99"/>
<gene>
    <name evidence="4" type="ORF">B0J11DRAFT_534424</name>
</gene>
<feature type="region of interest" description="Disordered" evidence="1">
    <location>
        <begin position="551"/>
        <end position="573"/>
    </location>
</feature>
<evidence type="ECO:0008006" key="6">
    <source>
        <dbReference type="Google" id="ProtNLM"/>
    </source>
</evidence>
<dbReference type="PANTHER" id="PTHR10622:SF10">
    <property type="entry name" value="HET DOMAIN-CONTAINING PROTEIN"/>
    <property type="match status" value="1"/>
</dbReference>
<reference evidence="4" key="1">
    <citation type="journal article" date="2021" name="Nat. Commun.">
        <title>Genetic determinants of endophytism in the Arabidopsis root mycobiome.</title>
        <authorList>
            <person name="Mesny F."/>
            <person name="Miyauchi S."/>
            <person name="Thiergart T."/>
            <person name="Pickel B."/>
            <person name="Atanasova L."/>
            <person name="Karlsson M."/>
            <person name="Huettel B."/>
            <person name="Barry K.W."/>
            <person name="Haridas S."/>
            <person name="Chen C."/>
            <person name="Bauer D."/>
            <person name="Andreopoulos W."/>
            <person name="Pangilinan J."/>
            <person name="LaButti K."/>
            <person name="Riley R."/>
            <person name="Lipzen A."/>
            <person name="Clum A."/>
            <person name="Drula E."/>
            <person name="Henrissat B."/>
            <person name="Kohler A."/>
            <person name="Grigoriev I.V."/>
            <person name="Martin F.M."/>
            <person name="Hacquard S."/>
        </authorList>
    </citation>
    <scope>NUCLEOTIDE SEQUENCE</scope>
    <source>
        <strain evidence="4">MPI-CAGE-CH-0243</strain>
    </source>
</reference>
<name>A0A9P9IF99_9PLEO</name>
<dbReference type="Pfam" id="PF06985">
    <property type="entry name" value="HET"/>
    <property type="match status" value="1"/>
</dbReference>